<evidence type="ECO:0000256" key="1">
    <source>
        <dbReference type="SAM" id="MobiDB-lite"/>
    </source>
</evidence>
<organism evidence="3">
    <name type="scientific">Faucicola osloensis</name>
    <name type="common">Moraxella osloensis</name>
    <dbReference type="NCBI Taxonomy" id="34062"/>
    <lineage>
        <taxon>Bacteria</taxon>
        <taxon>Pseudomonadati</taxon>
        <taxon>Pseudomonadota</taxon>
        <taxon>Gammaproteobacteria</taxon>
        <taxon>Moraxellales</taxon>
        <taxon>Moraxellaceae</taxon>
        <taxon>Faucicola</taxon>
    </lineage>
</organism>
<dbReference type="EMBL" id="LZMT01000030">
    <property type="protein sequence ID" value="OBX63057.1"/>
    <property type="molecule type" value="Genomic_DNA"/>
</dbReference>
<evidence type="ECO:0000256" key="2">
    <source>
        <dbReference type="SAM" id="Phobius"/>
    </source>
</evidence>
<feature type="region of interest" description="Disordered" evidence="1">
    <location>
        <begin position="1"/>
        <end position="21"/>
    </location>
</feature>
<gene>
    <name evidence="3" type="ORF">A9299_11170</name>
</gene>
<sequence>MVPTDNNNEIQHTSNKQNYSTNNLRNSEKIRAWILTIFLHILLIIGVYGYLYNIKHQEIRPTKNQIRDNSIKNTKSINSMETKQQIGVLPKVSQQTSSISSTTVASSIQTRSIDDFSFTLPPVTFNAPTMYFFSSSQDEEPLPIRTMTVEPTPNLSSDTTTSHQNLSIKSSTTDFLKQRDVPKKEYSILNEQSENVISNKAHINSEIDNGDNQSVIDLINQVKIKNQQQIDNDTKLSKN</sequence>
<keyword evidence="2" id="KW-0472">Membrane</keyword>
<comment type="caution">
    <text evidence="3">The sequence shown here is derived from an EMBL/GenBank/DDBJ whole genome shotgun (WGS) entry which is preliminary data.</text>
</comment>
<proteinExistence type="predicted"/>
<evidence type="ECO:0008006" key="4">
    <source>
        <dbReference type="Google" id="ProtNLM"/>
    </source>
</evidence>
<accession>A0AA91FID9</accession>
<dbReference type="AlphaFoldDB" id="A0AA91FID9"/>
<keyword evidence="2" id="KW-1133">Transmembrane helix</keyword>
<keyword evidence="2" id="KW-0812">Transmembrane</keyword>
<feature type="transmembrane region" description="Helical" evidence="2">
    <location>
        <begin position="30"/>
        <end position="51"/>
    </location>
</feature>
<reference evidence="3" key="1">
    <citation type="submission" date="2016-06" db="EMBL/GenBank/DDBJ databases">
        <title>Draft genome of Moraxella osloensis CCUG 67237.</title>
        <authorList>
            <person name="Salva-Serra F."/>
            <person name="Engstrom-Jakobsson H."/>
            <person name="Thorell K."/>
            <person name="Gonzales-Siles L."/>
            <person name="Karlsson R."/>
            <person name="Boulund F."/>
            <person name="Engstrand L."/>
            <person name="Kristiansson E."/>
            <person name="Moore E."/>
        </authorList>
    </citation>
    <scope>NUCLEOTIDE SEQUENCE [LARGE SCALE GENOMIC DNA]</scope>
    <source>
        <strain evidence="3">CCUG 67237</strain>
    </source>
</reference>
<evidence type="ECO:0000313" key="3">
    <source>
        <dbReference type="EMBL" id="OBX63057.1"/>
    </source>
</evidence>
<protein>
    <recommendedName>
        <fullName evidence="4">Transmembrane protein</fullName>
    </recommendedName>
</protein>
<name>A0AA91FID9_FAUOS</name>